<protein>
    <recommendedName>
        <fullName evidence="2">MobA/VirD2-like nuclease domain-containing protein</fullName>
    </recommendedName>
</protein>
<dbReference type="RefSeq" id="WP_188831199.1">
    <property type="nucleotide sequence ID" value="NZ_BMMW01000007.1"/>
</dbReference>
<dbReference type="EMBL" id="BMMW01000007">
    <property type="protein sequence ID" value="GGK69004.1"/>
    <property type="molecule type" value="Genomic_DNA"/>
</dbReference>
<evidence type="ECO:0000313" key="3">
    <source>
        <dbReference type="EMBL" id="GGK69004.1"/>
    </source>
</evidence>
<feature type="compositionally biased region" description="Basic and acidic residues" evidence="1">
    <location>
        <begin position="511"/>
        <end position="534"/>
    </location>
</feature>
<evidence type="ECO:0000256" key="1">
    <source>
        <dbReference type="SAM" id="MobiDB-lite"/>
    </source>
</evidence>
<name>A0A917QUX7_9NOCA</name>
<organism evidence="3 4">
    <name type="scientific">Nocardia camponoti</name>
    <dbReference type="NCBI Taxonomy" id="1616106"/>
    <lineage>
        <taxon>Bacteria</taxon>
        <taxon>Bacillati</taxon>
        <taxon>Actinomycetota</taxon>
        <taxon>Actinomycetes</taxon>
        <taxon>Mycobacteriales</taxon>
        <taxon>Nocardiaceae</taxon>
        <taxon>Nocardia</taxon>
    </lineage>
</organism>
<feature type="compositionally biased region" description="Basic and acidic residues" evidence="1">
    <location>
        <begin position="465"/>
        <end position="475"/>
    </location>
</feature>
<feature type="domain" description="MobA/VirD2-like nuclease" evidence="2">
    <location>
        <begin position="93"/>
        <end position="189"/>
    </location>
</feature>
<feature type="compositionally biased region" description="Polar residues" evidence="1">
    <location>
        <begin position="494"/>
        <end position="510"/>
    </location>
</feature>
<dbReference type="Pfam" id="PF03432">
    <property type="entry name" value="Relaxase"/>
    <property type="match status" value="1"/>
</dbReference>
<accession>A0A917QUX7</accession>
<proteinExistence type="predicted"/>
<dbReference type="Proteomes" id="UP000612956">
    <property type="component" value="Unassembled WGS sequence"/>
</dbReference>
<reference evidence="3" key="1">
    <citation type="journal article" date="2014" name="Int. J. Syst. Evol. Microbiol.">
        <title>Complete genome sequence of Corynebacterium casei LMG S-19264T (=DSM 44701T), isolated from a smear-ripened cheese.</title>
        <authorList>
            <consortium name="US DOE Joint Genome Institute (JGI-PGF)"/>
            <person name="Walter F."/>
            <person name="Albersmeier A."/>
            <person name="Kalinowski J."/>
            <person name="Ruckert C."/>
        </authorList>
    </citation>
    <scope>NUCLEOTIDE SEQUENCE</scope>
    <source>
        <strain evidence="3">CGMCC 4.7278</strain>
    </source>
</reference>
<feature type="region of interest" description="Disordered" evidence="1">
    <location>
        <begin position="457"/>
        <end position="534"/>
    </location>
</feature>
<reference evidence="3" key="2">
    <citation type="submission" date="2020-09" db="EMBL/GenBank/DDBJ databases">
        <authorList>
            <person name="Sun Q."/>
            <person name="Zhou Y."/>
        </authorList>
    </citation>
    <scope>NUCLEOTIDE SEQUENCE</scope>
    <source>
        <strain evidence="3">CGMCC 4.7278</strain>
    </source>
</reference>
<gene>
    <name evidence="3" type="ORF">GCM10011591_46390</name>
</gene>
<evidence type="ECO:0000259" key="2">
    <source>
        <dbReference type="Pfam" id="PF03432"/>
    </source>
</evidence>
<keyword evidence="4" id="KW-1185">Reference proteome</keyword>
<dbReference type="InterPro" id="IPR005094">
    <property type="entry name" value="Endonuclease_MobA/VirD2"/>
</dbReference>
<dbReference type="AlphaFoldDB" id="A0A917QUX7"/>
<sequence length="534" mass="57466">MIGKVIKGWDGERLVRYLFSEGKYNEHTNPTVVAAWQGDPDALQPLRDGPGDFDFAPDEIGKLARHVNAAATAAGLPSSQPEPGSPGYTKHGYVWHLPVAIEATDGQLDAKTWRRIAEDMLAETGIAVPGDAGACRWIAVHHGTSVGGNDHIHIAAVLVRQDTGKRFYPSNDFKAVRRVARRWEKALGLRFTADPDAFAQTPTATRGEQEKATRRANEGDEGMLRAEAGAAARVQLRQVILEEAAIAGGPEEFIDRLQAHGVLVELVRDDSGRVRGWSVAAAGDVSAKTGKPIWFAPSRHLGADTSWPRITARWQRPPRARTTPPRQPHEVLAGATEAVQSATATVRQSPDQIRPVARELQEVVTAWAAVADGTERRGPLSRAAWALDPATRTARGLSPVPAAGAAATLRAASREIAEVRLLSGRGRQRDASAQLAVAVAELLLEIAAWHQTHERTTAMRSAETAAEHVRAHGAESRPAALVPVTASADGGHASSPTTHQTATPVPQQIESGRRPEAGPETRRGELPQKRKDRR</sequence>
<evidence type="ECO:0000313" key="4">
    <source>
        <dbReference type="Proteomes" id="UP000612956"/>
    </source>
</evidence>
<comment type="caution">
    <text evidence="3">The sequence shown here is derived from an EMBL/GenBank/DDBJ whole genome shotgun (WGS) entry which is preliminary data.</text>
</comment>